<proteinExistence type="predicted"/>
<dbReference type="EMBL" id="JANURM010000001">
    <property type="protein sequence ID" value="MDL0087934.1"/>
    <property type="molecule type" value="Genomic_DNA"/>
</dbReference>
<reference evidence="1" key="1">
    <citation type="submission" date="2022-08" db="EMBL/GenBank/DDBJ databases">
        <authorList>
            <person name="Wang H."/>
        </authorList>
    </citation>
    <scope>NUCLEOTIDE SEQUENCE</scope>
    <source>
        <strain evidence="1">PS10</strain>
    </source>
</reference>
<dbReference type="Proteomes" id="UP001173801">
    <property type="component" value="Unassembled WGS sequence"/>
</dbReference>
<sequence length="51" mass="5670">MQDALNAKLKFDSVGESGLNTTEKEALKTFFPSALNKTEQVKSENLLDIRV</sequence>
<protein>
    <submittedName>
        <fullName evidence="1">Uncharacterized protein</fullName>
    </submittedName>
</protein>
<accession>A0ABT7HNC3</accession>
<evidence type="ECO:0000313" key="1">
    <source>
        <dbReference type="EMBL" id="MDL0087934.1"/>
    </source>
</evidence>
<keyword evidence="2" id="KW-1185">Reference proteome</keyword>
<dbReference type="RefSeq" id="WP_284936696.1">
    <property type="nucleotide sequence ID" value="NZ_JANURM010000001.1"/>
</dbReference>
<evidence type="ECO:0000313" key="2">
    <source>
        <dbReference type="Proteomes" id="UP001173801"/>
    </source>
</evidence>
<name>A0ABT7HNC3_9BACT</name>
<reference evidence="1" key="2">
    <citation type="journal article" date="2023" name="Microorganisms">
        <title>Isolation and Genomic Characteristics of Cat-Borne Campylobacter felis sp. nov. and Sheep-Borne Campylobacter ovis sp. nov.</title>
        <authorList>
            <person name="Wang H."/>
            <person name="Li Y."/>
            <person name="Gu Y."/>
            <person name="Zhou G."/>
            <person name="Chen X."/>
            <person name="Zhang X."/>
            <person name="Shao Z."/>
            <person name="Zhang J."/>
            <person name="Zhang M."/>
        </authorList>
    </citation>
    <scope>NUCLEOTIDE SEQUENCE</scope>
    <source>
        <strain evidence="1">PS10</strain>
    </source>
</reference>
<gene>
    <name evidence="1" type="ORF">NYG85_00905</name>
</gene>
<comment type="caution">
    <text evidence="1">The sequence shown here is derived from an EMBL/GenBank/DDBJ whole genome shotgun (WGS) entry which is preliminary data.</text>
</comment>
<organism evidence="1 2">
    <name type="scientific">Campylobacter gastrosuis</name>
    <dbReference type="NCBI Taxonomy" id="2974576"/>
    <lineage>
        <taxon>Bacteria</taxon>
        <taxon>Pseudomonadati</taxon>
        <taxon>Campylobacterota</taxon>
        <taxon>Epsilonproteobacteria</taxon>
        <taxon>Campylobacterales</taxon>
        <taxon>Campylobacteraceae</taxon>
        <taxon>Campylobacter</taxon>
    </lineage>
</organism>